<dbReference type="RefSeq" id="WP_069835412.1">
    <property type="nucleotide sequence ID" value="NZ_MDGQ01000005.1"/>
</dbReference>
<dbReference type="InterPro" id="IPR036388">
    <property type="entry name" value="WH-like_DNA-bd_sf"/>
</dbReference>
<name>A0A1E5SLF0_9BACT</name>
<dbReference type="Gene3D" id="1.10.10.10">
    <property type="entry name" value="Winged helix-like DNA-binding domain superfamily/Winged helix DNA-binding domain"/>
    <property type="match status" value="1"/>
</dbReference>
<dbReference type="Pfam" id="PF01047">
    <property type="entry name" value="MarR"/>
    <property type="match status" value="1"/>
</dbReference>
<organism evidence="2 3">
    <name type="scientific">Roseivirga misakiensis</name>
    <dbReference type="NCBI Taxonomy" id="1563681"/>
    <lineage>
        <taxon>Bacteria</taxon>
        <taxon>Pseudomonadati</taxon>
        <taxon>Bacteroidota</taxon>
        <taxon>Cytophagia</taxon>
        <taxon>Cytophagales</taxon>
        <taxon>Roseivirgaceae</taxon>
        <taxon>Roseivirga</taxon>
    </lineage>
</organism>
<comment type="caution">
    <text evidence="2">The sequence shown here is derived from an EMBL/GenBank/DDBJ whole genome shotgun (WGS) entry which is preliminary data.</text>
</comment>
<proteinExistence type="predicted"/>
<dbReference type="STRING" id="1563681.BFP71_10415"/>
<dbReference type="OrthoDB" id="763883at2"/>
<evidence type="ECO:0000313" key="2">
    <source>
        <dbReference type="EMBL" id="OEJ99949.1"/>
    </source>
</evidence>
<dbReference type="SUPFAM" id="SSF46785">
    <property type="entry name" value="Winged helix' DNA-binding domain"/>
    <property type="match status" value="1"/>
</dbReference>
<dbReference type="GO" id="GO:0003700">
    <property type="term" value="F:DNA-binding transcription factor activity"/>
    <property type="evidence" value="ECO:0007669"/>
    <property type="project" value="InterPro"/>
</dbReference>
<dbReference type="PANTHER" id="PTHR33164">
    <property type="entry name" value="TRANSCRIPTIONAL REGULATOR, MARR FAMILY"/>
    <property type="match status" value="1"/>
</dbReference>
<reference evidence="2 3" key="1">
    <citation type="submission" date="2016-08" db="EMBL/GenBank/DDBJ databases">
        <title>Draft genome of Fabibacter sp. strain SK-8.</title>
        <authorList>
            <person name="Wong S.-K."/>
            <person name="Hamasaki K."/>
            <person name="Yoshizawa S."/>
        </authorList>
    </citation>
    <scope>NUCLEOTIDE SEQUENCE [LARGE SCALE GENOMIC DNA]</scope>
    <source>
        <strain evidence="2 3">SK-8</strain>
    </source>
</reference>
<keyword evidence="3" id="KW-1185">Reference proteome</keyword>
<dbReference type="InterPro" id="IPR036390">
    <property type="entry name" value="WH_DNA-bd_sf"/>
</dbReference>
<dbReference type="GO" id="GO:0006950">
    <property type="term" value="P:response to stress"/>
    <property type="evidence" value="ECO:0007669"/>
    <property type="project" value="TreeGrafter"/>
</dbReference>
<feature type="domain" description="HTH marR-type" evidence="1">
    <location>
        <begin position="1"/>
        <end position="149"/>
    </location>
</feature>
<accession>A0A1E5SLF0</accession>
<dbReference type="SMART" id="SM00347">
    <property type="entry name" value="HTH_MARR"/>
    <property type="match status" value="1"/>
</dbReference>
<dbReference type="AlphaFoldDB" id="A0A1E5SLF0"/>
<dbReference type="Proteomes" id="UP000095552">
    <property type="component" value="Unassembled WGS sequence"/>
</dbReference>
<gene>
    <name evidence="2" type="ORF">BFP71_10415</name>
</gene>
<dbReference type="EMBL" id="MDGQ01000005">
    <property type="protein sequence ID" value="OEJ99949.1"/>
    <property type="molecule type" value="Genomic_DNA"/>
</dbReference>
<evidence type="ECO:0000259" key="1">
    <source>
        <dbReference type="PROSITE" id="PS50995"/>
    </source>
</evidence>
<sequence length="149" mass="17132">MTLDEQLIKGSFQSIQHKSRVNLLYSGYWLTQRMTELLKPHNITLQQLNVLRILRGQNSEPISTLEIKDKMIIGNADASRLVDKLCTKGLIWKKPCPHDGRKIQVFINENGLNLLGQIDDEMTLIDDITNNLNEKELKVLNQLLNKLRA</sequence>
<evidence type="ECO:0000313" key="3">
    <source>
        <dbReference type="Proteomes" id="UP000095552"/>
    </source>
</evidence>
<dbReference type="InterPro" id="IPR000835">
    <property type="entry name" value="HTH_MarR-typ"/>
</dbReference>
<dbReference type="PANTHER" id="PTHR33164:SF101">
    <property type="entry name" value="TRANSCRIPTIONAL REPRESSOR MPRA"/>
    <property type="match status" value="1"/>
</dbReference>
<dbReference type="PRINTS" id="PR00598">
    <property type="entry name" value="HTHMARR"/>
</dbReference>
<dbReference type="PROSITE" id="PS50995">
    <property type="entry name" value="HTH_MARR_2"/>
    <property type="match status" value="1"/>
</dbReference>
<dbReference type="InterPro" id="IPR039422">
    <property type="entry name" value="MarR/SlyA-like"/>
</dbReference>
<protein>
    <recommendedName>
        <fullName evidence="1">HTH marR-type domain-containing protein</fullName>
    </recommendedName>
</protein>